<dbReference type="PANTHER" id="PTHR43283">
    <property type="entry name" value="BETA-LACTAMASE-RELATED"/>
    <property type="match status" value="1"/>
</dbReference>
<name>A0A844XUZ3_9SPHN</name>
<dbReference type="Gene3D" id="3.40.710.10">
    <property type="entry name" value="DD-peptidase/beta-lactamase superfamily"/>
    <property type="match status" value="1"/>
</dbReference>
<evidence type="ECO:0000256" key="1">
    <source>
        <dbReference type="SAM" id="SignalP"/>
    </source>
</evidence>
<feature type="signal peptide" evidence="1">
    <location>
        <begin position="1"/>
        <end position="22"/>
    </location>
</feature>
<dbReference type="InterPro" id="IPR050789">
    <property type="entry name" value="Diverse_Enzym_Activities"/>
</dbReference>
<dbReference type="SUPFAM" id="SSF56601">
    <property type="entry name" value="beta-lactamase/transpeptidase-like"/>
    <property type="match status" value="1"/>
</dbReference>
<dbReference type="InterPro" id="IPR001466">
    <property type="entry name" value="Beta-lactam-related"/>
</dbReference>
<protein>
    <submittedName>
        <fullName evidence="3">Serine hydrolase</fullName>
    </submittedName>
</protein>
<gene>
    <name evidence="3" type="ORF">GRI69_11045</name>
</gene>
<evidence type="ECO:0000259" key="2">
    <source>
        <dbReference type="Pfam" id="PF00144"/>
    </source>
</evidence>
<dbReference type="PANTHER" id="PTHR43283:SF3">
    <property type="entry name" value="BETA-LACTAMASE FAMILY PROTEIN (AFU_ORTHOLOGUE AFUA_5G07500)"/>
    <property type="match status" value="1"/>
</dbReference>
<dbReference type="AlphaFoldDB" id="A0A844XUZ3"/>
<keyword evidence="1" id="KW-0732">Signal</keyword>
<evidence type="ECO:0000313" key="4">
    <source>
        <dbReference type="Proteomes" id="UP000448199"/>
    </source>
</evidence>
<dbReference type="GO" id="GO:0016787">
    <property type="term" value="F:hydrolase activity"/>
    <property type="evidence" value="ECO:0007669"/>
    <property type="project" value="UniProtKB-KW"/>
</dbReference>
<dbReference type="RefSeq" id="WP_160728335.1">
    <property type="nucleotide sequence ID" value="NZ_WTYC01000005.1"/>
</dbReference>
<dbReference type="Proteomes" id="UP000448199">
    <property type="component" value="Unassembled WGS sequence"/>
</dbReference>
<dbReference type="Pfam" id="PF00144">
    <property type="entry name" value="Beta-lactamase"/>
    <property type="match status" value="1"/>
</dbReference>
<dbReference type="InterPro" id="IPR012338">
    <property type="entry name" value="Beta-lactam/transpept-like"/>
</dbReference>
<accession>A0A844XUZ3</accession>
<keyword evidence="4" id="KW-1185">Reference proteome</keyword>
<dbReference type="EMBL" id="WTYC01000005">
    <property type="protein sequence ID" value="MXO48792.1"/>
    <property type="molecule type" value="Genomic_DNA"/>
</dbReference>
<comment type="caution">
    <text evidence="3">The sequence shown here is derived from an EMBL/GenBank/DDBJ whole genome shotgun (WGS) entry which is preliminary data.</text>
</comment>
<dbReference type="OrthoDB" id="9808046at2"/>
<dbReference type="PROSITE" id="PS51257">
    <property type="entry name" value="PROKAR_LIPOPROTEIN"/>
    <property type="match status" value="1"/>
</dbReference>
<keyword evidence="3" id="KW-0378">Hydrolase</keyword>
<reference evidence="3 4" key="1">
    <citation type="submission" date="2019-12" db="EMBL/GenBank/DDBJ databases">
        <title>Genomic-based taxomic classification of the family Erythrobacteraceae.</title>
        <authorList>
            <person name="Xu L."/>
        </authorList>
    </citation>
    <scope>NUCLEOTIDE SEQUENCE [LARGE SCALE GENOMIC DNA]</scope>
    <source>
        <strain evidence="3 4">DSM 17792</strain>
    </source>
</reference>
<feature type="domain" description="Beta-lactamase-related" evidence="2">
    <location>
        <begin position="37"/>
        <end position="401"/>
    </location>
</feature>
<proteinExistence type="predicted"/>
<evidence type="ECO:0000313" key="3">
    <source>
        <dbReference type="EMBL" id="MXO48792.1"/>
    </source>
</evidence>
<feature type="chain" id="PRO_5032323310" evidence="1">
    <location>
        <begin position="23"/>
        <end position="424"/>
    </location>
</feature>
<organism evidence="3 4">
    <name type="scientific">Qipengyuania vulgaris</name>
    <dbReference type="NCBI Taxonomy" id="291985"/>
    <lineage>
        <taxon>Bacteria</taxon>
        <taxon>Pseudomonadati</taxon>
        <taxon>Pseudomonadota</taxon>
        <taxon>Alphaproteobacteria</taxon>
        <taxon>Sphingomonadales</taxon>
        <taxon>Erythrobacteraceae</taxon>
        <taxon>Qipengyuania</taxon>
    </lineage>
</organism>
<sequence>MLRQGLALAGAVGLAACATVPASVESQAFAPDCPAIDKFLENTVMEGRTVGASTLVWKDGREACFESAGLASREDNRPFARDTLLQIFSMTKPVTGVALMQLWEQGRFGLDDPLYWHLPEYKGLQVATGIGSDGKPVLRDPSRPPTVRDVLRHTAGFSYGDSGEPADRVWATVDPLSADNTLAEFSEKMAMVPLRADPGTRWIYSASVDVQARLVEVLSGMTFDEYVAANLFEPLGMADSGWKRESSDLGRLARIYLAGEDGGLEPMPREDWLEANFAGKPMTMGGSGIVTTVDDYMRFARMLLNEGALDGARILEPATIRLMSTDTLDPRISPGDRSWLTGKGTGGFGLDFFVRTAPPMSADENRGTVGEFFWDGLPSMLFWVDPGQDMAVVFATQKIPFDNALHRDFRIAVYGTDYAGVPPE</sequence>